<keyword evidence="4" id="KW-0677">Repeat</keyword>
<evidence type="ECO:0000256" key="7">
    <source>
        <dbReference type="ARBA" id="ARBA00046288"/>
    </source>
</evidence>
<dbReference type="FunFam" id="3.30.200.20:FF:000489">
    <property type="entry name" value="Inactive receptor-like serine/threonine-protein kinase"/>
    <property type="match status" value="1"/>
</dbReference>
<evidence type="ECO:0000256" key="2">
    <source>
        <dbReference type="ARBA" id="ARBA00022692"/>
    </source>
</evidence>
<dbReference type="Pfam" id="PF00560">
    <property type="entry name" value="LRR_1"/>
    <property type="match status" value="1"/>
</dbReference>
<dbReference type="OrthoDB" id="291737at2759"/>
<dbReference type="InterPro" id="IPR001245">
    <property type="entry name" value="Ser-Thr/Tyr_kinase_cat_dom"/>
</dbReference>
<keyword evidence="1" id="KW-0433">Leucine-rich repeat</keyword>
<dbReference type="GO" id="GO:0005524">
    <property type="term" value="F:ATP binding"/>
    <property type="evidence" value="ECO:0007669"/>
    <property type="project" value="InterPro"/>
</dbReference>
<dbReference type="AlphaFoldDB" id="A0A6A4Q9G1"/>
<keyword evidence="6 9" id="KW-0472">Membrane</keyword>
<feature type="chain" id="PRO_5025551223" description="Protein kinase domain-containing protein" evidence="10">
    <location>
        <begin position="30"/>
        <end position="707"/>
    </location>
</feature>
<accession>A0A6A4Q9G1</accession>
<dbReference type="InterPro" id="IPR000719">
    <property type="entry name" value="Prot_kinase_dom"/>
</dbReference>
<evidence type="ECO:0000313" key="12">
    <source>
        <dbReference type="EMBL" id="KAE9610420.1"/>
    </source>
</evidence>
<keyword evidence="13" id="KW-1185">Reference proteome</keyword>
<dbReference type="InterPro" id="IPR001611">
    <property type="entry name" value="Leu-rich_rpt"/>
</dbReference>
<feature type="region of interest" description="Disordered" evidence="8">
    <location>
        <begin position="306"/>
        <end position="343"/>
    </location>
</feature>
<evidence type="ECO:0000256" key="1">
    <source>
        <dbReference type="ARBA" id="ARBA00022614"/>
    </source>
</evidence>
<dbReference type="Pfam" id="PF08263">
    <property type="entry name" value="LRRNT_2"/>
    <property type="match status" value="1"/>
</dbReference>
<keyword evidence="2 9" id="KW-0812">Transmembrane</keyword>
<dbReference type="PROSITE" id="PS50011">
    <property type="entry name" value="PROTEIN_KINASE_DOM"/>
    <property type="match status" value="1"/>
</dbReference>
<evidence type="ECO:0000313" key="13">
    <source>
        <dbReference type="Proteomes" id="UP000447434"/>
    </source>
</evidence>
<dbReference type="GO" id="GO:0004672">
    <property type="term" value="F:protein kinase activity"/>
    <property type="evidence" value="ECO:0007669"/>
    <property type="project" value="InterPro"/>
</dbReference>
<protein>
    <recommendedName>
        <fullName evidence="11">Protein kinase domain-containing protein</fullName>
    </recommendedName>
</protein>
<dbReference type="PANTHER" id="PTHR46084">
    <property type="entry name" value="PROTEIN MALE DISCOVERER 2"/>
    <property type="match status" value="1"/>
</dbReference>
<gene>
    <name evidence="12" type="ORF">Lalb_Chr07g0186421</name>
</gene>
<evidence type="ECO:0000259" key="11">
    <source>
        <dbReference type="PROSITE" id="PS50011"/>
    </source>
</evidence>
<reference evidence="13" key="1">
    <citation type="journal article" date="2020" name="Nat. Commun.">
        <title>Genome sequence of the cluster root forming white lupin.</title>
        <authorList>
            <person name="Hufnagel B."/>
            <person name="Marques A."/>
            <person name="Soriano A."/>
            <person name="Marques L."/>
            <person name="Divol F."/>
            <person name="Doumas P."/>
            <person name="Sallet E."/>
            <person name="Mancinotti D."/>
            <person name="Carrere S."/>
            <person name="Marande W."/>
            <person name="Arribat S."/>
            <person name="Keller J."/>
            <person name="Huneau C."/>
            <person name="Blein T."/>
            <person name="Aime D."/>
            <person name="Laguerre M."/>
            <person name="Taylor J."/>
            <person name="Schubert V."/>
            <person name="Nelson M."/>
            <person name="Geu-Flores F."/>
            <person name="Crespi M."/>
            <person name="Gallardo-Guerrero K."/>
            <person name="Delaux P.-M."/>
            <person name="Salse J."/>
            <person name="Berges H."/>
            <person name="Guyot R."/>
            <person name="Gouzy J."/>
            <person name="Peret B."/>
        </authorList>
    </citation>
    <scope>NUCLEOTIDE SEQUENCE [LARGE SCALE GENOMIC DNA]</scope>
    <source>
        <strain evidence="13">cv. Amiga</strain>
    </source>
</reference>
<comment type="caution">
    <text evidence="12">The sequence shown here is derived from an EMBL/GenBank/DDBJ whole genome shotgun (WGS) entry which is preliminary data.</text>
</comment>
<dbReference type="GO" id="GO:0012505">
    <property type="term" value="C:endomembrane system"/>
    <property type="evidence" value="ECO:0007669"/>
    <property type="project" value="UniProtKB-SubCell"/>
</dbReference>
<dbReference type="Gene3D" id="3.30.200.20">
    <property type="entry name" value="Phosphorylase Kinase, domain 1"/>
    <property type="match status" value="1"/>
</dbReference>
<sequence length="707" mass="79854">MESNWDPFGLWIRICFGLVSLWGVQQCWSLNDEGLSLLEFRVRITADPYGSLENWNPNDSDPCKWLGVHCVDGKVQTLDLNGLSLEGTLTPELGKLSYLKSIVVCKNKFSGTIPKEIGDLGKLELLDLRENNLSGSIPAEIVTMLPLKRLLVCDNKIEDIDYEELEKLRLPSKLLFFDNCSPTFFGCMNRKFGHCVWHRDHSRQWNEADSLFIPIKGALIKYLNVLALPLFKLRKASFHDYEEKHCSDLSRSEELEIVQNVSNLVNSARRKLFDQSSNLAAAPYSGGPTIQISPLPTTLSSGSFSAIPDANKKQNQSPAPPTSPSNSPHDTFNQTSEQDGGNGASRKWWKYLIIILVISLLVIAITIMLFVWRKRAAKVIKPWTTGLSGQLQKAFITGVPKLNRGELETACEDFSNIISSYNEFTIYKGTLSSGVEIAVVSTAITSSQDWSKNLQTAYRKKIDTLSRINHKNFVNLIGYCDEEEPFTKMMVFEYAPNGSLFEHLHAKEVEHHLDWSARMRIIMGITYSLEYMHDRKPPVSHTKLSSLYILLTDDYAAKIEEMTFGQCLITPSNRKGDPSKKCELPPHCDPETNVYDFGILLLEIISGKLPYSEEQGTLVHWATEYLNDKQSIGNMVDPTLQSFKNNELDVLCEVIQDCIQPDPRLRPSMKDITPKLREVLQVSPEQAVPRLSPLWWAELEILSGEAT</sequence>
<evidence type="ECO:0000256" key="6">
    <source>
        <dbReference type="ARBA" id="ARBA00023136"/>
    </source>
</evidence>
<feature type="compositionally biased region" description="Polar residues" evidence="8">
    <location>
        <begin position="329"/>
        <end position="339"/>
    </location>
</feature>
<evidence type="ECO:0000256" key="5">
    <source>
        <dbReference type="ARBA" id="ARBA00022989"/>
    </source>
</evidence>
<dbReference type="SUPFAM" id="SSF52058">
    <property type="entry name" value="L domain-like"/>
    <property type="match status" value="1"/>
</dbReference>
<dbReference type="Proteomes" id="UP000447434">
    <property type="component" value="Chromosome 7"/>
</dbReference>
<dbReference type="EMBL" id="WOCE01000007">
    <property type="protein sequence ID" value="KAE9610420.1"/>
    <property type="molecule type" value="Genomic_DNA"/>
</dbReference>
<evidence type="ECO:0000256" key="4">
    <source>
        <dbReference type="ARBA" id="ARBA00022737"/>
    </source>
</evidence>
<dbReference type="Gene3D" id="1.10.510.10">
    <property type="entry name" value="Transferase(Phosphotransferase) domain 1"/>
    <property type="match status" value="1"/>
</dbReference>
<dbReference type="FunFam" id="3.80.10.10:FF:000129">
    <property type="entry name" value="Leucine-rich repeat receptor-like kinase"/>
    <property type="match status" value="1"/>
</dbReference>
<dbReference type="InterPro" id="IPR032675">
    <property type="entry name" value="LRR_dom_sf"/>
</dbReference>
<evidence type="ECO:0000256" key="3">
    <source>
        <dbReference type="ARBA" id="ARBA00022729"/>
    </source>
</evidence>
<feature type="transmembrane region" description="Helical" evidence="9">
    <location>
        <begin position="348"/>
        <end position="372"/>
    </location>
</feature>
<proteinExistence type="predicted"/>
<dbReference type="Pfam" id="PF07714">
    <property type="entry name" value="PK_Tyr_Ser-Thr"/>
    <property type="match status" value="1"/>
</dbReference>
<name>A0A6A4Q9G1_LUPAL</name>
<evidence type="ECO:0000256" key="9">
    <source>
        <dbReference type="SAM" id="Phobius"/>
    </source>
</evidence>
<dbReference type="SUPFAM" id="SSF56112">
    <property type="entry name" value="Protein kinase-like (PK-like)"/>
    <property type="match status" value="1"/>
</dbReference>
<evidence type="ECO:0000256" key="10">
    <source>
        <dbReference type="SAM" id="SignalP"/>
    </source>
</evidence>
<keyword evidence="5 9" id="KW-1133">Transmembrane helix</keyword>
<feature type="domain" description="Protein kinase" evidence="11">
    <location>
        <begin position="396"/>
        <end position="680"/>
    </location>
</feature>
<dbReference type="InterPro" id="IPR013210">
    <property type="entry name" value="LRR_N_plant-typ"/>
</dbReference>
<keyword evidence="3 10" id="KW-0732">Signal</keyword>
<dbReference type="Gene3D" id="3.80.10.10">
    <property type="entry name" value="Ribonuclease Inhibitor"/>
    <property type="match status" value="1"/>
</dbReference>
<dbReference type="PANTHER" id="PTHR46084:SF1">
    <property type="entry name" value="PROTEIN MALE DISCOVERER 2"/>
    <property type="match status" value="1"/>
</dbReference>
<comment type="subcellular location">
    <subcellularLocation>
        <location evidence="7">Endomembrane system</location>
        <topology evidence="7">Single-pass type I membrane protein</topology>
    </subcellularLocation>
</comment>
<dbReference type="InterPro" id="IPR011009">
    <property type="entry name" value="Kinase-like_dom_sf"/>
</dbReference>
<evidence type="ECO:0000256" key="8">
    <source>
        <dbReference type="SAM" id="MobiDB-lite"/>
    </source>
</evidence>
<organism evidence="12 13">
    <name type="scientific">Lupinus albus</name>
    <name type="common">White lupine</name>
    <name type="synonym">Lupinus termis</name>
    <dbReference type="NCBI Taxonomy" id="3870"/>
    <lineage>
        <taxon>Eukaryota</taxon>
        <taxon>Viridiplantae</taxon>
        <taxon>Streptophyta</taxon>
        <taxon>Embryophyta</taxon>
        <taxon>Tracheophyta</taxon>
        <taxon>Spermatophyta</taxon>
        <taxon>Magnoliopsida</taxon>
        <taxon>eudicotyledons</taxon>
        <taxon>Gunneridae</taxon>
        <taxon>Pentapetalae</taxon>
        <taxon>rosids</taxon>
        <taxon>fabids</taxon>
        <taxon>Fabales</taxon>
        <taxon>Fabaceae</taxon>
        <taxon>Papilionoideae</taxon>
        <taxon>50 kb inversion clade</taxon>
        <taxon>genistoids sensu lato</taxon>
        <taxon>core genistoids</taxon>
        <taxon>Genisteae</taxon>
        <taxon>Lupinus</taxon>
    </lineage>
</organism>
<feature type="signal peptide" evidence="10">
    <location>
        <begin position="1"/>
        <end position="29"/>
    </location>
</feature>